<dbReference type="EMBL" id="JABEQG010000013">
    <property type="protein sequence ID" value="MBB2156382.1"/>
    <property type="molecule type" value="Genomic_DNA"/>
</dbReference>
<evidence type="ECO:0000313" key="1">
    <source>
        <dbReference type="EMBL" id="MBB2156382.1"/>
    </source>
</evidence>
<accession>A0A7W4FEV8</accession>
<dbReference type="RefSeq" id="WP_041249541.1">
    <property type="nucleotide sequence ID" value="NZ_JABEQG010000013.1"/>
</dbReference>
<name>A0A7W4FEV8_GLUDI</name>
<gene>
    <name evidence="1" type="ORF">HLH33_08675</name>
</gene>
<dbReference type="AlphaFoldDB" id="A0A7W4FEV8"/>
<evidence type="ECO:0000313" key="2">
    <source>
        <dbReference type="Proteomes" id="UP000550787"/>
    </source>
</evidence>
<comment type="caution">
    <text evidence="1">The sequence shown here is derived from an EMBL/GenBank/DDBJ whole genome shotgun (WGS) entry which is preliminary data.</text>
</comment>
<dbReference type="Proteomes" id="UP000550787">
    <property type="component" value="Unassembled WGS sequence"/>
</dbReference>
<sequence length="96" mass="10513">MDVLVECGSKGFTRDFQPVLVHLGLIFSSVGEHSAKRLYHISHIADMESVETGQSGAEIFAQPGISARWHEHALADALEQRAKWGDIVIPDVDDTA</sequence>
<proteinExistence type="predicted"/>
<organism evidence="1 2">
    <name type="scientific">Gluconacetobacter diazotrophicus</name>
    <name type="common">Acetobacter diazotrophicus</name>
    <dbReference type="NCBI Taxonomy" id="33996"/>
    <lineage>
        <taxon>Bacteria</taxon>
        <taxon>Pseudomonadati</taxon>
        <taxon>Pseudomonadota</taxon>
        <taxon>Alphaproteobacteria</taxon>
        <taxon>Acetobacterales</taxon>
        <taxon>Acetobacteraceae</taxon>
        <taxon>Gluconacetobacter</taxon>
    </lineage>
</organism>
<protein>
    <submittedName>
        <fullName evidence="1">Uncharacterized protein</fullName>
    </submittedName>
</protein>
<reference evidence="1 2" key="1">
    <citation type="submission" date="2020-04" db="EMBL/GenBank/DDBJ databases">
        <title>Description of novel Gluconacetobacter.</title>
        <authorList>
            <person name="Sombolestani A."/>
        </authorList>
    </citation>
    <scope>NUCLEOTIDE SEQUENCE [LARGE SCALE GENOMIC DNA]</scope>
    <source>
        <strain evidence="1 2">LMG 7603</strain>
    </source>
</reference>